<dbReference type="Proteomes" id="UP001652625">
    <property type="component" value="Chromosome 02"/>
</dbReference>
<dbReference type="PROSITE" id="PS50252">
    <property type="entry name" value="TBOX_3"/>
    <property type="match status" value="1"/>
</dbReference>
<keyword evidence="8" id="KW-1185">Reference proteome</keyword>
<evidence type="ECO:0000256" key="5">
    <source>
        <dbReference type="ARBA" id="ARBA00023242"/>
    </source>
</evidence>
<reference evidence="8" key="1">
    <citation type="submission" date="2025-05" db="UniProtKB">
        <authorList>
            <consortium name="RefSeq"/>
        </authorList>
    </citation>
    <scope>NUCLEOTIDE SEQUENCE [LARGE SCALE GENOMIC DNA]</scope>
</reference>
<dbReference type="InterPro" id="IPR046360">
    <property type="entry name" value="T-box_DNA-bd"/>
</dbReference>
<evidence type="ECO:0000256" key="6">
    <source>
        <dbReference type="PROSITE-ProRule" id="PRU00201"/>
    </source>
</evidence>
<dbReference type="SMART" id="SM00425">
    <property type="entry name" value="TBOX"/>
    <property type="match status" value="1"/>
</dbReference>
<accession>A0ABM4B9I7</accession>
<name>A0ABM4B9I7_HYDVU</name>
<evidence type="ECO:0000313" key="8">
    <source>
        <dbReference type="Proteomes" id="UP001652625"/>
    </source>
</evidence>
<evidence type="ECO:0000259" key="7">
    <source>
        <dbReference type="PROSITE" id="PS50252"/>
    </source>
</evidence>
<dbReference type="InterPro" id="IPR036960">
    <property type="entry name" value="T-box_sf"/>
</dbReference>
<evidence type="ECO:0000256" key="1">
    <source>
        <dbReference type="ARBA" id="ARBA00004123"/>
    </source>
</evidence>
<dbReference type="PANTHER" id="PTHR11267:SF199">
    <property type="entry name" value="T-BOX PROTEIN 36-RELATED"/>
    <property type="match status" value="1"/>
</dbReference>
<evidence type="ECO:0000313" key="9">
    <source>
        <dbReference type="RefSeq" id="XP_065645565.1"/>
    </source>
</evidence>
<dbReference type="GeneID" id="100205022"/>
<dbReference type="RefSeq" id="XP_065645565.1">
    <property type="nucleotide sequence ID" value="XM_065789493.1"/>
</dbReference>
<keyword evidence="4" id="KW-0804">Transcription</keyword>
<dbReference type="Gene3D" id="2.60.40.820">
    <property type="entry name" value="Transcription factor, T-box"/>
    <property type="match status" value="1"/>
</dbReference>
<sequence length="305" mass="35339">MNNEVCVNKNASHTKVKAVLENRCIFEQFEKNTTEMVVTKQGRRMFPSPEITLSGLDPNILYYVVMDFTAADNAKYKWSKENWVLHGERDTQWSSNTFVHPESPLLGAQWMKKIINFKTMKLTNSISNSFGNIVLSSMHKYQPRVHVVPDCDVYLNNSHPISTFVFKECQFIAVTAYQNPKITDLKIKYNPFAKGFREQRKRKLPIQQISSFEQSIIKKRKKDKFNTKQDSVDKGEESIFTNLILPSSERFDLSAEKLIDELTIPGSTSRKNLELLCQPYFNYSGFNQTIAEPSFMCDSIYNDFM</sequence>
<comment type="caution">
    <text evidence="6">Lacks conserved residue(s) required for the propagation of feature annotation.</text>
</comment>
<keyword evidence="2" id="KW-0805">Transcription regulation</keyword>
<evidence type="ECO:0000256" key="4">
    <source>
        <dbReference type="ARBA" id="ARBA00023163"/>
    </source>
</evidence>
<dbReference type="PANTHER" id="PTHR11267">
    <property type="entry name" value="T-BOX PROTEIN-RELATED"/>
    <property type="match status" value="1"/>
</dbReference>
<feature type="domain" description="T-box" evidence="7">
    <location>
        <begin position="20"/>
        <end position="198"/>
    </location>
</feature>
<dbReference type="InterPro" id="IPR008967">
    <property type="entry name" value="p53-like_TF_DNA-bd_sf"/>
</dbReference>
<gene>
    <name evidence="9" type="primary">LOC100205022</name>
</gene>
<dbReference type="PRINTS" id="PR00937">
    <property type="entry name" value="TBOX"/>
</dbReference>
<dbReference type="Pfam" id="PF00907">
    <property type="entry name" value="T-box"/>
    <property type="match status" value="1"/>
</dbReference>
<evidence type="ECO:0000256" key="3">
    <source>
        <dbReference type="ARBA" id="ARBA00023125"/>
    </source>
</evidence>
<dbReference type="InterPro" id="IPR018186">
    <property type="entry name" value="TF_T-box_CS"/>
</dbReference>
<organism evidence="8 9">
    <name type="scientific">Hydra vulgaris</name>
    <name type="common">Hydra</name>
    <name type="synonym">Hydra attenuata</name>
    <dbReference type="NCBI Taxonomy" id="6087"/>
    <lineage>
        <taxon>Eukaryota</taxon>
        <taxon>Metazoa</taxon>
        <taxon>Cnidaria</taxon>
        <taxon>Hydrozoa</taxon>
        <taxon>Hydroidolina</taxon>
        <taxon>Anthoathecata</taxon>
        <taxon>Aplanulata</taxon>
        <taxon>Hydridae</taxon>
        <taxon>Hydra</taxon>
    </lineage>
</organism>
<keyword evidence="3 6" id="KW-0238">DNA-binding</keyword>
<reference evidence="9" key="2">
    <citation type="submission" date="2025-08" db="UniProtKB">
        <authorList>
            <consortium name="RefSeq"/>
        </authorList>
    </citation>
    <scope>IDENTIFICATION</scope>
</reference>
<keyword evidence="5 6" id="KW-0539">Nucleus</keyword>
<comment type="subcellular location">
    <subcellularLocation>
        <location evidence="1 6">Nucleus</location>
    </subcellularLocation>
</comment>
<protein>
    <submittedName>
        <fullName evidence="9">T-box transcription factor TBX3-like isoform X2</fullName>
    </submittedName>
</protein>
<dbReference type="PROSITE" id="PS01264">
    <property type="entry name" value="TBOX_2"/>
    <property type="match status" value="1"/>
</dbReference>
<dbReference type="InterPro" id="IPR001699">
    <property type="entry name" value="TF_T-box"/>
</dbReference>
<proteinExistence type="predicted"/>
<dbReference type="SUPFAM" id="SSF49417">
    <property type="entry name" value="p53-like transcription factors"/>
    <property type="match status" value="1"/>
</dbReference>
<evidence type="ECO:0000256" key="2">
    <source>
        <dbReference type="ARBA" id="ARBA00023015"/>
    </source>
</evidence>